<protein>
    <recommendedName>
        <fullName evidence="4">DUF3300 domain-containing protein</fullName>
    </recommendedName>
</protein>
<proteinExistence type="predicted"/>
<organism evidence="2 3">
    <name type="scientific">Xanthocytophaga flava</name>
    <dbReference type="NCBI Taxonomy" id="3048013"/>
    <lineage>
        <taxon>Bacteria</taxon>
        <taxon>Pseudomonadati</taxon>
        <taxon>Bacteroidota</taxon>
        <taxon>Cytophagia</taxon>
        <taxon>Cytophagales</taxon>
        <taxon>Rhodocytophagaceae</taxon>
        <taxon>Xanthocytophaga</taxon>
    </lineage>
</organism>
<gene>
    <name evidence="2" type="ORF">QNI16_20405</name>
</gene>
<feature type="chain" id="PRO_5041923580" description="DUF3300 domain-containing protein" evidence="1">
    <location>
        <begin position="25"/>
        <end position="480"/>
    </location>
</feature>
<feature type="signal peptide" evidence="1">
    <location>
        <begin position="1"/>
        <end position="24"/>
    </location>
</feature>
<dbReference type="RefSeq" id="WP_313982268.1">
    <property type="nucleotide sequence ID" value="NZ_JASJOS010000009.1"/>
</dbReference>
<name>A0AAE3QTC8_9BACT</name>
<accession>A0AAE3QTC8</accession>
<dbReference type="AlphaFoldDB" id="A0AAE3QTC8"/>
<evidence type="ECO:0000313" key="3">
    <source>
        <dbReference type="Proteomes" id="UP001241110"/>
    </source>
</evidence>
<evidence type="ECO:0000313" key="2">
    <source>
        <dbReference type="EMBL" id="MDJ1482875.1"/>
    </source>
</evidence>
<evidence type="ECO:0000256" key="1">
    <source>
        <dbReference type="SAM" id="SignalP"/>
    </source>
</evidence>
<reference evidence="2" key="1">
    <citation type="submission" date="2023-05" db="EMBL/GenBank/DDBJ databases">
        <authorList>
            <person name="Zhang X."/>
        </authorList>
    </citation>
    <scope>NUCLEOTIDE SEQUENCE</scope>
    <source>
        <strain evidence="2">YF14B1</strain>
    </source>
</reference>
<evidence type="ECO:0008006" key="4">
    <source>
        <dbReference type="Google" id="ProtNLM"/>
    </source>
</evidence>
<dbReference type="PROSITE" id="PS51257">
    <property type="entry name" value="PROKAR_LIPOPROTEIN"/>
    <property type="match status" value="1"/>
</dbReference>
<dbReference type="Proteomes" id="UP001241110">
    <property type="component" value="Unassembled WGS sequence"/>
</dbReference>
<dbReference type="EMBL" id="JASJOS010000009">
    <property type="protein sequence ID" value="MDJ1482875.1"/>
    <property type="molecule type" value="Genomic_DNA"/>
</dbReference>
<sequence>MKIHSFQYLIISLWVISCLQSTMAQNAESPATNQTEPVATLTQQLQNQDKDIVSSIAPYDSATREAILTASEAPQLLARISRMQAQTSQQFQDLIQSHSQREQDHFYQVARYPQVVHTLAGLGKGSSETSVKAMVEDQNAKEALWNIYHHHFADLVKIDQMNQNAAEAFDQLTASYSLATQNAFNKLIDMPEVLTLLTDHMDLTMQLGDSFKADPEQVRNHLAELHTTLQAKNQQEVSAYRQQLESDPQALQELQKSSKEFAADNHYAYTVSDTVIPNAATTTNYYYGVSPYSYWFGYPYWYDYALWYPMPLYMQTGFYFGAGGNLMVFGLPSFAYSNWFFTYGYHRYPALYHAYGNFYHQYAPRAPYMPFHNAFWNVARNHYVHNPVAPMANRTDLNRRNFLPQHQAIVPQGNVREQPLRSGRVPAFENSSRMDHFRANESHAQAWGSFRGGQGFSGGFGGGFAGGGFHGGGFHGGGRH</sequence>
<comment type="caution">
    <text evidence="2">The sequence shown here is derived from an EMBL/GenBank/DDBJ whole genome shotgun (WGS) entry which is preliminary data.</text>
</comment>
<keyword evidence="1" id="KW-0732">Signal</keyword>